<dbReference type="EMBL" id="JAAALK010000288">
    <property type="protein sequence ID" value="KAG8051614.1"/>
    <property type="molecule type" value="Genomic_DNA"/>
</dbReference>
<feature type="compositionally biased region" description="Basic and acidic residues" evidence="1">
    <location>
        <begin position="98"/>
        <end position="121"/>
    </location>
</feature>
<evidence type="ECO:0000313" key="2">
    <source>
        <dbReference type="EMBL" id="KAG8051614.1"/>
    </source>
</evidence>
<organism evidence="2 3">
    <name type="scientific">Zizania palustris</name>
    <name type="common">Northern wild rice</name>
    <dbReference type="NCBI Taxonomy" id="103762"/>
    <lineage>
        <taxon>Eukaryota</taxon>
        <taxon>Viridiplantae</taxon>
        <taxon>Streptophyta</taxon>
        <taxon>Embryophyta</taxon>
        <taxon>Tracheophyta</taxon>
        <taxon>Spermatophyta</taxon>
        <taxon>Magnoliopsida</taxon>
        <taxon>Liliopsida</taxon>
        <taxon>Poales</taxon>
        <taxon>Poaceae</taxon>
        <taxon>BOP clade</taxon>
        <taxon>Oryzoideae</taxon>
        <taxon>Oryzeae</taxon>
        <taxon>Zizaniinae</taxon>
        <taxon>Zizania</taxon>
    </lineage>
</organism>
<accession>A0A8J5RR87</accession>
<feature type="compositionally biased region" description="Basic and acidic residues" evidence="1">
    <location>
        <begin position="129"/>
        <end position="150"/>
    </location>
</feature>
<evidence type="ECO:0000256" key="1">
    <source>
        <dbReference type="SAM" id="MobiDB-lite"/>
    </source>
</evidence>
<evidence type="ECO:0000313" key="3">
    <source>
        <dbReference type="Proteomes" id="UP000729402"/>
    </source>
</evidence>
<name>A0A8J5RR87_ZIZPA</name>
<keyword evidence="3" id="KW-1185">Reference proteome</keyword>
<reference evidence="2" key="1">
    <citation type="journal article" date="2021" name="bioRxiv">
        <title>Whole Genome Assembly and Annotation of Northern Wild Rice, Zizania palustris L., Supports a Whole Genome Duplication in the Zizania Genus.</title>
        <authorList>
            <person name="Haas M."/>
            <person name="Kono T."/>
            <person name="Macchietto M."/>
            <person name="Millas R."/>
            <person name="McGilp L."/>
            <person name="Shao M."/>
            <person name="Duquette J."/>
            <person name="Hirsch C.N."/>
            <person name="Kimball J."/>
        </authorList>
    </citation>
    <scope>NUCLEOTIDE SEQUENCE</scope>
    <source>
        <tissue evidence="2">Fresh leaf tissue</tissue>
    </source>
</reference>
<comment type="caution">
    <text evidence="2">The sequence shown here is derived from an EMBL/GenBank/DDBJ whole genome shotgun (WGS) entry which is preliminary data.</text>
</comment>
<dbReference type="Proteomes" id="UP000729402">
    <property type="component" value="Unassembled WGS sequence"/>
</dbReference>
<gene>
    <name evidence="2" type="ORF">GUJ93_ZPchr0001g32986</name>
</gene>
<sequence>MSGGGKDVRVLVGDGVLVGFVGDGLVAEVGVALAVTTVRSSRTKGDSGDGERRLERGRWCGVKQSVAGVLVGFISAQDSVVQSLALTSINRQLGDGGDGMRDGDPHYDRPHFDRKGQRESADLCSILRRPSDGGHEMRDENTMQQKESKAKGGIPANLRSIRRRLSY</sequence>
<dbReference type="AlphaFoldDB" id="A0A8J5RR87"/>
<proteinExistence type="predicted"/>
<reference evidence="2" key="2">
    <citation type="submission" date="2021-02" db="EMBL/GenBank/DDBJ databases">
        <authorList>
            <person name="Kimball J.A."/>
            <person name="Haas M.W."/>
            <person name="Macchietto M."/>
            <person name="Kono T."/>
            <person name="Duquette J."/>
            <person name="Shao M."/>
        </authorList>
    </citation>
    <scope>NUCLEOTIDE SEQUENCE</scope>
    <source>
        <tissue evidence="2">Fresh leaf tissue</tissue>
    </source>
</reference>
<protein>
    <submittedName>
        <fullName evidence="2">Uncharacterized protein</fullName>
    </submittedName>
</protein>
<feature type="region of interest" description="Disordered" evidence="1">
    <location>
        <begin position="92"/>
        <end position="157"/>
    </location>
</feature>